<organism evidence="1 2">
    <name type="scientific">Vanilla planifolia</name>
    <name type="common">Vanilla</name>
    <dbReference type="NCBI Taxonomy" id="51239"/>
    <lineage>
        <taxon>Eukaryota</taxon>
        <taxon>Viridiplantae</taxon>
        <taxon>Streptophyta</taxon>
        <taxon>Embryophyta</taxon>
        <taxon>Tracheophyta</taxon>
        <taxon>Spermatophyta</taxon>
        <taxon>Magnoliopsida</taxon>
        <taxon>Liliopsida</taxon>
        <taxon>Asparagales</taxon>
        <taxon>Orchidaceae</taxon>
        <taxon>Vanilloideae</taxon>
        <taxon>Vanilleae</taxon>
        <taxon>Vanilla</taxon>
    </lineage>
</organism>
<sequence length="61" mass="6542">MSPPTELRFYPQKLVETKVLGFSWEGGGSVGSSPGSMPMNESSHGRAWGSMPVDDCFGYGD</sequence>
<accession>A0A835U254</accession>
<protein>
    <submittedName>
        <fullName evidence="1">Uncharacterized protein</fullName>
    </submittedName>
</protein>
<proteinExistence type="predicted"/>
<reference evidence="1 2" key="1">
    <citation type="journal article" date="2020" name="Nat. Food">
        <title>A phased Vanilla planifolia genome enables genetic improvement of flavour and production.</title>
        <authorList>
            <person name="Hasing T."/>
            <person name="Tang H."/>
            <person name="Brym M."/>
            <person name="Khazi F."/>
            <person name="Huang T."/>
            <person name="Chambers A.H."/>
        </authorList>
    </citation>
    <scope>NUCLEOTIDE SEQUENCE [LARGE SCALE GENOMIC DNA]</scope>
    <source>
        <tissue evidence="1">Leaf</tissue>
    </source>
</reference>
<dbReference type="AlphaFoldDB" id="A0A835U254"/>
<gene>
    <name evidence="1" type="ORF">HPP92_028706</name>
</gene>
<dbReference type="Proteomes" id="UP000639772">
    <property type="component" value="Unassembled WGS sequence"/>
</dbReference>
<comment type="caution">
    <text evidence="1">The sequence shown here is derived from an EMBL/GenBank/DDBJ whole genome shotgun (WGS) entry which is preliminary data.</text>
</comment>
<name>A0A835U254_VANPL</name>
<dbReference type="EMBL" id="JADCNM010000557">
    <property type="protein sequence ID" value="KAG0446664.1"/>
    <property type="molecule type" value="Genomic_DNA"/>
</dbReference>
<evidence type="ECO:0000313" key="2">
    <source>
        <dbReference type="Proteomes" id="UP000639772"/>
    </source>
</evidence>
<evidence type="ECO:0000313" key="1">
    <source>
        <dbReference type="EMBL" id="KAG0446664.1"/>
    </source>
</evidence>